<evidence type="ECO:0000256" key="1">
    <source>
        <dbReference type="SAM" id="Phobius"/>
    </source>
</evidence>
<keyword evidence="1" id="KW-0812">Transmembrane</keyword>
<evidence type="ECO:0000313" key="4">
    <source>
        <dbReference type="Proteomes" id="UP001177140"/>
    </source>
</evidence>
<evidence type="ECO:0000313" key="3">
    <source>
        <dbReference type="EMBL" id="MCL7031287.1"/>
    </source>
</evidence>
<organism evidence="3 4">
    <name type="scientific">Papaver nudicaule</name>
    <name type="common">Iceland poppy</name>
    <dbReference type="NCBI Taxonomy" id="74823"/>
    <lineage>
        <taxon>Eukaryota</taxon>
        <taxon>Viridiplantae</taxon>
        <taxon>Streptophyta</taxon>
        <taxon>Embryophyta</taxon>
        <taxon>Tracheophyta</taxon>
        <taxon>Spermatophyta</taxon>
        <taxon>Magnoliopsida</taxon>
        <taxon>Ranunculales</taxon>
        <taxon>Papaveraceae</taxon>
        <taxon>Papaveroideae</taxon>
        <taxon>Papaver</taxon>
    </lineage>
</organism>
<accession>A0AA41S6U2</accession>
<keyword evidence="1" id="KW-1133">Transmembrane helix</keyword>
<dbReference type="InterPro" id="IPR006598">
    <property type="entry name" value="CAP10"/>
</dbReference>
<feature type="transmembrane region" description="Helical" evidence="1">
    <location>
        <begin position="30"/>
        <end position="50"/>
    </location>
</feature>
<dbReference type="PANTHER" id="PTHR12203:SF99">
    <property type="entry name" value="OS04G0534100 PROTEIN"/>
    <property type="match status" value="1"/>
</dbReference>
<reference evidence="3" key="1">
    <citation type="submission" date="2022-03" db="EMBL/GenBank/DDBJ databases">
        <title>A functionally conserved STORR gene fusion in Papaver species that diverged 16.8 million years ago.</title>
        <authorList>
            <person name="Catania T."/>
        </authorList>
    </citation>
    <scope>NUCLEOTIDE SEQUENCE</scope>
    <source>
        <strain evidence="3">S-191538</strain>
    </source>
</reference>
<dbReference type="SMART" id="SM00672">
    <property type="entry name" value="CAP10"/>
    <property type="match status" value="1"/>
</dbReference>
<dbReference type="AlphaFoldDB" id="A0AA41S6U2"/>
<dbReference type="PANTHER" id="PTHR12203">
    <property type="entry name" value="KDEL LYS-ASP-GLU-LEU CONTAINING - RELATED"/>
    <property type="match status" value="1"/>
</dbReference>
<feature type="domain" description="Glycosyl transferase CAP10" evidence="2">
    <location>
        <begin position="187"/>
        <end position="436"/>
    </location>
</feature>
<keyword evidence="1" id="KW-0472">Membrane</keyword>
<comment type="caution">
    <text evidence="3">The sequence shown here is derived from an EMBL/GenBank/DDBJ whole genome shotgun (WGS) entry which is preliminary data.</text>
</comment>
<evidence type="ECO:0000259" key="2">
    <source>
        <dbReference type="SMART" id="SM00672"/>
    </source>
</evidence>
<dbReference type="Proteomes" id="UP001177140">
    <property type="component" value="Unassembled WGS sequence"/>
</dbReference>
<gene>
    <name evidence="3" type="ORF">MKW94_022567</name>
</gene>
<dbReference type="InterPro" id="IPR051091">
    <property type="entry name" value="O-Glucosyltr/Glycosyltrsf_90"/>
</dbReference>
<name>A0AA41S6U2_PAPNU</name>
<protein>
    <recommendedName>
        <fullName evidence="2">Glycosyl transferase CAP10 domain-containing protein</fullName>
    </recommendedName>
</protein>
<proteinExistence type="predicted"/>
<dbReference type="Pfam" id="PF05686">
    <property type="entry name" value="Glyco_transf_90"/>
    <property type="match status" value="1"/>
</dbReference>
<dbReference type="EMBL" id="JAJJMA010110577">
    <property type="protein sequence ID" value="MCL7031287.1"/>
    <property type="molecule type" value="Genomic_DNA"/>
</dbReference>
<keyword evidence="4" id="KW-1185">Reference proteome</keyword>
<sequence>MVRTSFWSEVGVSSEHDPLKKMGWHVKNKAPARSTTILFILILFFGVYMYSNYCIDSNLLSRSTPAPVNNQIVQDQKSTFKRIEIPLNCSAGKLTRTCPTNYPENVGEFASTTECPNYFRWIHEDLLPWKNTGITLDMVESAKRTANFRLTILDGKAYMEMYMKSFQSRDMYTIWGILQLLRRYPGKLPDLDLMFDCVDWPVIKTSDYQGPNATSPPPLFRYSGNAETLDIVFPDWSFWGWPEINIKPWNILSKEIQEGNRNTKWIDRNKYAYWKGNHFVSPNRRKFIKCNVSAKNDWNARLYAQDWRSETLKGYQNSNLATQCTHRYKIYIEGQAWSVSEKYILACDSPTLLIKPIYYDFFTRGLVPMQHYWPIKANDSCRSIKFAVDWGNDHIEKVQAIGRAASNLMHEGLKMDNVYDYMFHLLNEYAKLLRYKPTIPPKAVNICSETLACQADGTAKRFMMESMVKSPSDSGPCTLPPPFDPPDLQDLLRKNDDSIKEVEMLEGKFWENQPK</sequence>